<evidence type="ECO:0000313" key="4">
    <source>
        <dbReference type="Proteomes" id="UP001527202"/>
    </source>
</evidence>
<name>A0A410WRD1_9BACL</name>
<dbReference type="AlphaFoldDB" id="A0A410WRD1"/>
<evidence type="ECO:0000313" key="2">
    <source>
        <dbReference type="EMBL" id="QAV16986.1"/>
    </source>
</evidence>
<dbReference type="RefSeq" id="WP_042231933.1">
    <property type="nucleotide sequence ID" value="NZ_CP026520.1"/>
</dbReference>
<dbReference type="EMBL" id="CP026520">
    <property type="protein sequence ID" value="QAV16986.1"/>
    <property type="molecule type" value="Genomic_DNA"/>
</dbReference>
<sequence>MKAGWAALLFLLVLTACQDGREVQVPREHSLAKSYLEDKGYRIMSYEGEGQSYELTKDVLRKLPGMMYWGLQTVDPEQYLGKLIRVQKFVVKGHPLSKGKVDVYVYESEGEPFGGFSFPQDQYGSTGGGWSLDGKTLEEVHSVTYPDWRAAWREKYGN</sequence>
<evidence type="ECO:0008006" key="5">
    <source>
        <dbReference type="Google" id="ProtNLM"/>
    </source>
</evidence>
<dbReference type="PROSITE" id="PS51257">
    <property type="entry name" value="PROKAR_LIPOPROTEIN"/>
    <property type="match status" value="1"/>
</dbReference>
<evidence type="ECO:0000313" key="3">
    <source>
        <dbReference type="Proteomes" id="UP000288943"/>
    </source>
</evidence>
<dbReference type="Proteomes" id="UP001527202">
    <property type="component" value="Unassembled WGS sequence"/>
</dbReference>
<dbReference type="KEGG" id="pchi:PC41400_04505"/>
<protein>
    <recommendedName>
        <fullName evidence="5">DUF4830 domain-containing protein</fullName>
    </recommendedName>
</protein>
<organism evidence="2 3">
    <name type="scientific">Paenibacillus chitinolyticus</name>
    <dbReference type="NCBI Taxonomy" id="79263"/>
    <lineage>
        <taxon>Bacteria</taxon>
        <taxon>Bacillati</taxon>
        <taxon>Bacillota</taxon>
        <taxon>Bacilli</taxon>
        <taxon>Bacillales</taxon>
        <taxon>Paenibacillaceae</taxon>
        <taxon>Paenibacillus</taxon>
    </lineage>
</organism>
<dbReference type="EMBL" id="JAMDMJ010000031">
    <property type="protein sequence ID" value="MCY9598453.1"/>
    <property type="molecule type" value="Genomic_DNA"/>
</dbReference>
<keyword evidence="4" id="KW-1185">Reference proteome</keyword>
<proteinExistence type="predicted"/>
<gene>
    <name evidence="1" type="ORF">M5X16_22135</name>
    <name evidence="2" type="ORF">PC41400_04505</name>
</gene>
<dbReference type="GeneID" id="95374075"/>
<evidence type="ECO:0000313" key="1">
    <source>
        <dbReference type="EMBL" id="MCY9598453.1"/>
    </source>
</evidence>
<accession>A0A410WRD1</accession>
<dbReference type="Proteomes" id="UP000288943">
    <property type="component" value="Chromosome"/>
</dbReference>
<reference evidence="1 4" key="2">
    <citation type="submission" date="2022-05" db="EMBL/GenBank/DDBJ databases">
        <title>Genome Sequencing of Bee-Associated Microbes.</title>
        <authorList>
            <person name="Dunlap C."/>
        </authorList>
    </citation>
    <scope>NUCLEOTIDE SEQUENCE [LARGE SCALE GENOMIC DNA]</scope>
    <source>
        <strain evidence="1 4">NRRL B-23120</strain>
    </source>
</reference>
<reference evidence="2 3" key="1">
    <citation type="submission" date="2018-01" db="EMBL/GenBank/DDBJ databases">
        <title>The whole genome sequencing and assembly of Paenibacillus chitinolyticus KCCM 41400 strain.</title>
        <authorList>
            <person name="Kim J.-Y."/>
            <person name="Park M.-K."/>
            <person name="Lee Y.-J."/>
            <person name="Yi H."/>
            <person name="Bahn Y.-S."/>
            <person name="Kim J.F."/>
            <person name="Lee D.-W."/>
        </authorList>
    </citation>
    <scope>NUCLEOTIDE SEQUENCE [LARGE SCALE GENOMIC DNA]</scope>
    <source>
        <strain evidence="2 3">KCCM 41400</strain>
    </source>
</reference>
<dbReference type="OrthoDB" id="1904509at2"/>